<evidence type="ECO:0000259" key="1">
    <source>
        <dbReference type="PROSITE" id="PS50127"/>
    </source>
</evidence>
<dbReference type="InParanoid" id="F0XUT3"/>
<evidence type="ECO:0000313" key="2">
    <source>
        <dbReference type="EMBL" id="EFW98401.1"/>
    </source>
</evidence>
<proteinExistence type="predicted"/>
<dbReference type="EMBL" id="GL630006">
    <property type="protein sequence ID" value="EFW98401.1"/>
    <property type="molecule type" value="Genomic_DNA"/>
</dbReference>
<dbReference type="Gene3D" id="3.10.110.10">
    <property type="entry name" value="Ubiquitin Conjugating Enzyme"/>
    <property type="match status" value="1"/>
</dbReference>
<dbReference type="HOGENOM" id="CLU_040072_0_0_1"/>
<dbReference type="InterPro" id="IPR000608">
    <property type="entry name" value="UBC"/>
</dbReference>
<dbReference type="RefSeq" id="XP_014167884.1">
    <property type="nucleotide sequence ID" value="XM_014312409.1"/>
</dbReference>
<evidence type="ECO:0000313" key="3">
    <source>
        <dbReference type="Proteomes" id="UP000007796"/>
    </source>
</evidence>
<accession>F0XUT3</accession>
<dbReference type="CDD" id="cd23814">
    <property type="entry name" value="UEV_AKTIP"/>
    <property type="match status" value="1"/>
</dbReference>
<dbReference type="eggNOG" id="KOG0429">
    <property type="taxonomic scope" value="Eukaryota"/>
</dbReference>
<feature type="domain" description="UBC core" evidence="1">
    <location>
        <begin position="12"/>
        <end position="174"/>
    </location>
</feature>
<dbReference type="GeneID" id="25977444"/>
<dbReference type="InterPro" id="IPR016135">
    <property type="entry name" value="UBQ-conjugating_enzyme/RWD"/>
</dbReference>
<organism evidence="3">
    <name type="scientific">Grosmannia clavigera (strain kw1407 / UAMH 11150)</name>
    <name type="common">Blue stain fungus</name>
    <name type="synonym">Graphiocladiella clavigera</name>
    <dbReference type="NCBI Taxonomy" id="655863"/>
    <lineage>
        <taxon>Eukaryota</taxon>
        <taxon>Fungi</taxon>
        <taxon>Dikarya</taxon>
        <taxon>Ascomycota</taxon>
        <taxon>Pezizomycotina</taxon>
        <taxon>Sordariomycetes</taxon>
        <taxon>Sordariomycetidae</taxon>
        <taxon>Ophiostomatales</taxon>
        <taxon>Ophiostomataceae</taxon>
        <taxon>Leptographium</taxon>
    </lineage>
</organism>
<dbReference type="OrthoDB" id="5596422at2759"/>
<gene>
    <name evidence="2" type="ORF">CMQ_4253</name>
</gene>
<sequence>MDLSRLTGLPSLRRQNLLAEFVGFRQACPAGVFVSLTPGDPALWTGVLFVRDGPYAPAILRFQIVFPERYPAQPPLITFATDIFHPLVTPLTMSAADDENLPPGGFSLRHGFPVWFSSQGAARRQSASLVQTPPRADAADAADAATASTSASIASTPSYMQTQPRADDVATYDVLRYIRSTFDDATVLDAIPLESAGNPGAWHAWRAHRRQSAPTTAPAREPGEWNWEHVWEERVKNGINVSVSDAVLYGGTVATDDVIHFLSMDDGDVEAIKANLKRTLDVTV</sequence>
<keyword evidence="3" id="KW-1185">Reference proteome</keyword>
<dbReference type="Pfam" id="PF00179">
    <property type="entry name" value="UQ_con"/>
    <property type="match status" value="1"/>
</dbReference>
<dbReference type="Proteomes" id="UP000007796">
    <property type="component" value="Unassembled WGS sequence"/>
</dbReference>
<name>F0XUT3_GROCL</name>
<dbReference type="STRING" id="655863.F0XUT3"/>
<dbReference type="PROSITE" id="PS50127">
    <property type="entry name" value="UBC_2"/>
    <property type="match status" value="1"/>
</dbReference>
<reference evidence="2 3" key="1">
    <citation type="journal article" date="2011" name="Proc. Natl. Acad. Sci. U.S.A.">
        <title>Genome and transcriptome analyses of the mountain pine beetle-fungal symbiont Grosmannia clavigera, a lodgepole pine pathogen.</title>
        <authorList>
            <person name="DiGuistini S."/>
            <person name="Wang Y."/>
            <person name="Liao N.Y."/>
            <person name="Taylor G."/>
            <person name="Tanguay P."/>
            <person name="Feau N."/>
            <person name="Henrissat B."/>
            <person name="Chan S.K."/>
            <person name="Hesse-Orce U."/>
            <person name="Alamouti S.M."/>
            <person name="Tsui C.K.M."/>
            <person name="Docking R.T."/>
            <person name="Levasseur A."/>
            <person name="Haridas S."/>
            <person name="Robertson G."/>
            <person name="Birol I."/>
            <person name="Holt R.A."/>
            <person name="Marra M.A."/>
            <person name="Hamelin R.C."/>
            <person name="Hirst M."/>
            <person name="Jones S.J.M."/>
            <person name="Bohlmann J."/>
            <person name="Breuil C."/>
        </authorList>
    </citation>
    <scope>NUCLEOTIDE SEQUENCE [LARGE SCALE GENOMIC DNA]</scope>
    <source>
        <strain evidence="3">kw1407 / UAMH 11150</strain>
    </source>
</reference>
<dbReference type="AlphaFoldDB" id="F0XUT3"/>
<dbReference type="SUPFAM" id="SSF54495">
    <property type="entry name" value="UBC-like"/>
    <property type="match status" value="1"/>
</dbReference>
<protein>
    <submittedName>
        <fullName evidence="2">Ubiquitin-conjugating enzyme</fullName>
    </submittedName>
</protein>